<name>A0A8H6FJT6_9LECA</name>
<dbReference type="Proteomes" id="UP000593566">
    <property type="component" value="Unassembled WGS sequence"/>
</dbReference>
<gene>
    <name evidence="1" type="ORF">HO133_004190</name>
</gene>
<dbReference type="GO" id="GO:0016773">
    <property type="term" value="F:phosphotransferase activity, alcohol group as acceptor"/>
    <property type="evidence" value="ECO:0007669"/>
    <property type="project" value="InterPro"/>
</dbReference>
<dbReference type="GO" id="GO:0009254">
    <property type="term" value="P:peptidoglycan turnover"/>
    <property type="evidence" value="ECO:0007669"/>
    <property type="project" value="InterPro"/>
</dbReference>
<dbReference type="GeneID" id="59332599"/>
<evidence type="ECO:0000313" key="2">
    <source>
        <dbReference type="Proteomes" id="UP000593566"/>
    </source>
</evidence>
<accession>A0A8H6FJT6</accession>
<sequence length="123" mass="13757">MAQINIQLGEMFGQAILDFCEEHNIDINMLDLMGSHGFKIIFIGERAIISGMTWITTVTEFRTCEQAVGRQGATLVALLDDILLHHPTKWQKYQNIGGIANVCFIPPDSEGGIHKMIDWDCGH</sequence>
<reference evidence="1 2" key="1">
    <citation type="journal article" date="2020" name="Genomics">
        <title>Complete, high-quality genomes from long-read metagenomic sequencing of two wolf lichen thalli reveals enigmatic genome architecture.</title>
        <authorList>
            <person name="McKenzie S.K."/>
            <person name="Walston R.F."/>
            <person name="Allen J.L."/>
        </authorList>
    </citation>
    <scope>NUCLEOTIDE SEQUENCE [LARGE SCALE GENOMIC DNA]</scope>
    <source>
        <strain evidence="1">WasteWater1</strain>
    </source>
</reference>
<dbReference type="PANTHER" id="PTHR30605:SF0">
    <property type="entry name" value="ANHYDRO-N-ACETYLMURAMIC ACID KINASE"/>
    <property type="match status" value="1"/>
</dbReference>
<dbReference type="GO" id="GO:0005524">
    <property type="term" value="F:ATP binding"/>
    <property type="evidence" value="ECO:0007669"/>
    <property type="project" value="InterPro"/>
</dbReference>
<dbReference type="Pfam" id="PF03702">
    <property type="entry name" value="AnmK"/>
    <property type="match status" value="1"/>
</dbReference>
<comment type="caution">
    <text evidence="1">The sequence shown here is derived from an EMBL/GenBank/DDBJ whole genome shotgun (WGS) entry which is preliminary data.</text>
</comment>
<dbReference type="InterPro" id="IPR005338">
    <property type="entry name" value="Anhydro_N_Ac-Mur_kinase"/>
</dbReference>
<dbReference type="AlphaFoldDB" id="A0A8H6FJT6"/>
<keyword evidence="2" id="KW-1185">Reference proteome</keyword>
<dbReference type="RefSeq" id="XP_037157110.1">
    <property type="nucleotide sequence ID" value="XM_037295109.1"/>
</dbReference>
<organism evidence="1 2">
    <name type="scientific">Letharia lupina</name>
    <dbReference type="NCBI Taxonomy" id="560253"/>
    <lineage>
        <taxon>Eukaryota</taxon>
        <taxon>Fungi</taxon>
        <taxon>Dikarya</taxon>
        <taxon>Ascomycota</taxon>
        <taxon>Pezizomycotina</taxon>
        <taxon>Lecanoromycetes</taxon>
        <taxon>OSLEUM clade</taxon>
        <taxon>Lecanoromycetidae</taxon>
        <taxon>Lecanorales</taxon>
        <taxon>Lecanorineae</taxon>
        <taxon>Parmeliaceae</taxon>
        <taxon>Letharia</taxon>
    </lineage>
</organism>
<dbReference type="EMBL" id="JACCJB010000002">
    <property type="protein sequence ID" value="KAF6229853.1"/>
    <property type="molecule type" value="Genomic_DNA"/>
</dbReference>
<protein>
    <submittedName>
        <fullName evidence="1">Uncharacterized protein</fullName>
    </submittedName>
</protein>
<proteinExistence type="predicted"/>
<dbReference type="GO" id="GO:0006040">
    <property type="term" value="P:amino sugar metabolic process"/>
    <property type="evidence" value="ECO:0007669"/>
    <property type="project" value="InterPro"/>
</dbReference>
<evidence type="ECO:0000313" key="1">
    <source>
        <dbReference type="EMBL" id="KAF6229853.1"/>
    </source>
</evidence>
<dbReference type="Gene3D" id="3.30.420.40">
    <property type="match status" value="1"/>
</dbReference>
<dbReference type="PANTHER" id="PTHR30605">
    <property type="entry name" value="ANHYDRO-N-ACETYLMURAMIC ACID KINASE"/>
    <property type="match status" value="1"/>
</dbReference>